<reference evidence="1 2" key="1">
    <citation type="submission" date="2020-03" db="EMBL/GenBank/DDBJ databases">
        <title>Alteromonas ponticola sp. nov., isolated from seawater.</title>
        <authorList>
            <person name="Yoon J.-H."/>
            <person name="Kim Y.-O."/>
        </authorList>
    </citation>
    <scope>NUCLEOTIDE SEQUENCE [LARGE SCALE GENOMIC DNA]</scope>
    <source>
        <strain evidence="1 2">MYP5</strain>
    </source>
</reference>
<evidence type="ECO:0000313" key="1">
    <source>
        <dbReference type="EMBL" id="NMH60102.1"/>
    </source>
</evidence>
<comment type="caution">
    <text evidence="1">The sequence shown here is derived from an EMBL/GenBank/DDBJ whole genome shotgun (WGS) entry which is preliminary data.</text>
</comment>
<evidence type="ECO:0008006" key="3">
    <source>
        <dbReference type="Google" id="ProtNLM"/>
    </source>
</evidence>
<name>A0ABX1R3M7_9ALTE</name>
<organism evidence="1 2">
    <name type="scientific">Alteromonas ponticola</name>
    <dbReference type="NCBI Taxonomy" id="2720613"/>
    <lineage>
        <taxon>Bacteria</taxon>
        <taxon>Pseudomonadati</taxon>
        <taxon>Pseudomonadota</taxon>
        <taxon>Gammaproteobacteria</taxon>
        <taxon>Alteromonadales</taxon>
        <taxon>Alteromonadaceae</taxon>
        <taxon>Alteromonas/Salinimonas group</taxon>
        <taxon>Alteromonas</taxon>
    </lineage>
</organism>
<gene>
    <name evidence="1" type="ORF">HCJ96_08745</name>
</gene>
<dbReference type="EMBL" id="JAATNW010000004">
    <property type="protein sequence ID" value="NMH60102.1"/>
    <property type="molecule type" value="Genomic_DNA"/>
</dbReference>
<proteinExistence type="predicted"/>
<keyword evidence="2" id="KW-1185">Reference proteome</keyword>
<evidence type="ECO:0000313" key="2">
    <source>
        <dbReference type="Proteomes" id="UP000709336"/>
    </source>
</evidence>
<sequence length="332" mass="39504">MSCLILLFCSSLVVEDTSNRTMSHHREADAELKTDEIVRPFPPDTVENKDASWFDRWQQSLTQSMDNTARQLDSFFAVEGSDAYKDARAEGRVRLGWEPRTRDMSELDLKFRIRVKLPALKDRVDLLLSDDDDYDEDDTINAVRDQSLSSRESTTIALRFKKSDDSSLSHRIGTGRRGQIYLKSRYRDTYSFNQNWSMLYDAEAYYYTRDEFGAEVGASFQHVNETDHVFRFNNRYYYRDLSEDWMWRHELQFLQPLTNDSAVIYNLFTEGFTKPGNRLDQYYVSARYRTNPHREWLFYEVEPFVLWLREEDFKPSYGVALRIEVYYGKYHL</sequence>
<accession>A0ABX1R3M7</accession>
<protein>
    <recommendedName>
        <fullName evidence="3">DUF3570 domain-containing protein</fullName>
    </recommendedName>
</protein>
<dbReference type="Proteomes" id="UP000709336">
    <property type="component" value="Unassembled WGS sequence"/>
</dbReference>